<feature type="compositionally biased region" description="Polar residues" evidence="1">
    <location>
        <begin position="239"/>
        <end position="248"/>
    </location>
</feature>
<evidence type="ECO:0000313" key="4">
    <source>
        <dbReference type="EMBL" id="KAK3896553.1"/>
    </source>
</evidence>
<keyword evidence="2" id="KW-0812">Transmembrane</keyword>
<proteinExistence type="predicted"/>
<evidence type="ECO:0000256" key="1">
    <source>
        <dbReference type="SAM" id="MobiDB-lite"/>
    </source>
</evidence>
<reference evidence="4" key="1">
    <citation type="journal article" date="2023" name="Mol. Phylogenet. Evol.">
        <title>Genome-scale phylogeny and comparative genomics of the fungal order Sordariales.</title>
        <authorList>
            <person name="Hensen N."/>
            <person name="Bonometti L."/>
            <person name="Westerberg I."/>
            <person name="Brannstrom I.O."/>
            <person name="Guillou S."/>
            <person name="Cros-Aarteil S."/>
            <person name="Calhoun S."/>
            <person name="Haridas S."/>
            <person name="Kuo A."/>
            <person name="Mondo S."/>
            <person name="Pangilinan J."/>
            <person name="Riley R."/>
            <person name="LaButti K."/>
            <person name="Andreopoulos B."/>
            <person name="Lipzen A."/>
            <person name="Chen C."/>
            <person name="Yan M."/>
            <person name="Daum C."/>
            <person name="Ng V."/>
            <person name="Clum A."/>
            <person name="Steindorff A."/>
            <person name="Ohm R.A."/>
            <person name="Martin F."/>
            <person name="Silar P."/>
            <person name="Natvig D.O."/>
            <person name="Lalanne C."/>
            <person name="Gautier V."/>
            <person name="Ament-Velasquez S.L."/>
            <person name="Kruys A."/>
            <person name="Hutchinson M.I."/>
            <person name="Powell A.J."/>
            <person name="Barry K."/>
            <person name="Miller A.N."/>
            <person name="Grigoriev I.V."/>
            <person name="Debuchy R."/>
            <person name="Gladieux P."/>
            <person name="Hiltunen Thoren M."/>
            <person name="Johannesson H."/>
        </authorList>
    </citation>
    <scope>NUCLEOTIDE SEQUENCE</scope>
    <source>
        <strain evidence="4">CBS 103.79</strain>
    </source>
</reference>
<feature type="domain" description="NWD NACHT-NTPase N-terminal" evidence="3">
    <location>
        <begin position="324"/>
        <end position="385"/>
    </location>
</feature>
<keyword evidence="2" id="KW-0472">Membrane</keyword>
<evidence type="ECO:0000313" key="5">
    <source>
        <dbReference type="Proteomes" id="UP001303889"/>
    </source>
</evidence>
<keyword evidence="5" id="KW-1185">Reference proteome</keyword>
<gene>
    <name evidence="4" type="ORF">C8A05DRAFT_48434</name>
</gene>
<dbReference type="Proteomes" id="UP001303889">
    <property type="component" value="Unassembled WGS sequence"/>
</dbReference>
<dbReference type="Pfam" id="PF17100">
    <property type="entry name" value="NACHT_N"/>
    <property type="match status" value="1"/>
</dbReference>
<feature type="transmembrane region" description="Helical" evidence="2">
    <location>
        <begin position="256"/>
        <end position="280"/>
    </location>
</feature>
<accession>A0AAN6RNG4</accession>
<dbReference type="EMBL" id="MU856543">
    <property type="protein sequence ID" value="KAK3896553.1"/>
    <property type="molecule type" value="Genomic_DNA"/>
</dbReference>
<reference evidence="4" key="2">
    <citation type="submission" date="2023-05" db="EMBL/GenBank/DDBJ databases">
        <authorList>
            <consortium name="Lawrence Berkeley National Laboratory"/>
            <person name="Steindorff A."/>
            <person name="Hensen N."/>
            <person name="Bonometti L."/>
            <person name="Westerberg I."/>
            <person name="Brannstrom I.O."/>
            <person name="Guillou S."/>
            <person name="Cros-Aarteil S."/>
            <person name="Calhoun S."/>
            <person name="Haridas S."/>
            <person name="Kuo A."/>
            <person name="Mondo S."/>
            <person name="Pangilinan J."/>
            <person name="Riley R."/>
            <person name="Labutti K."/>
            <person name="Andreopoulos B."/>
            <person name="Lipzen A."/>
            <person name="Chen C."/>
            <person name="Yanf M."/>
            <person name="Daum C."/>
            <person name="Ng V."/>
            <person name="Clum A."/>
            <person name="Ohm R."/>
            <person name="Martin F."/>
            <person name="Silar P."/>
            <person name="Natvig D."/>
            <person name="Lalanne C."/>
            <person name="Gautier V."/>
            <person name="Ament-Velasquez S.L."/>
            <person name="Kruys A."/>
            <person name="Hutchinson M.I."/>
            <person name="Powell A.J."/>
            <person name="Barry K."/>
            <person name="Miller A.N."/>
            <person name="Grigoriev I.V."/>
            <person name="Debuchy R."/>
            <person name="Gladieux P."/>
            <person name="Thoren M.H."/>
            <person name="Johannesson H."/>
        </authorList>
    </citation>
    <scope>NUCLEOTIDE SEQUENCE</scope>
    <source>
        <strain evidence="4">CBS 103.79</strain>
    </source>
</reference>
<dbReference type="InterPro" id="IPR031359">
    <property type="entry name" value="NACHT_N"/>
</dbReference>
<keyword evidence="2" id="KW-1133">Transmembrane helix</keyword>
<sequence length="385" mass="40148">MATFTGMSGTVLGPLTTAWSMPDSCTVYVPACATCTKAYRGQRCMGTVAGSDGAACWPPVTVRETPKSNFFGWGFYSPGLACPTGYTSACTAQYGGRAEWDIQFTLVPGETAVGCCPQGFSCTNRVGGNTCIAVASAGTQIVVATGVCPGSGLAITGVAQATFPDIITMTITGTADSAGPAGVVHTVTREMILLAPMFQLNYKSSDLASASSSATRTATASATWTNPDPDPDANRSESDASSAGSANNEGGLSTGAIAGIGVGAALGGILFAAVAGWLWWKRARKTRQGSAVTSTAPESSHEVDGSHGAWQAHKPEPFYYSSSQDAGLLHQLEKRIVELYRALLQYQMKSVCSYYRSHGLVFRGMLNLDDWDCDLKLVTDAEATI</sequence>
<dbReference type="AlphaFoldDB" id="A0AAN6RNG4"/>
<evidence type="ECO:0000256" key="2">
    <source>
        <dbReference type="SAM" id="Phobius"/>
    </source>
</evidence>
<organism evidence="4 5">
    <name type="scientific">Staphylotrichum tortipilum</name>
    <dbReference type="NCBI Taxonomy" id="2831512"/>
    <lineage>
        <taxon>Eukaryota</taxon>
        <taxon>Fungi</taxon>
        <taxon>Dikarya</taxon>
        <taxon>Ascomycota</taxon>
        <taxon>Pezizomycotina</taxon>
        <taxon>Sordariomycetes</taxon>
        <taxon>Sordariomycetidae</taxon>
        <taxon>Sordariales</taxon>
        <taxon>Chaetomiaceae</taxon>
        <taxon>Staphylotrichum</taxon>
    </lineage>
</organism>
<protein>
    <recommendedName>
        <fullName evidence="3">NWD NACHT-NTPase N-terminal domain-containing protein</fullName>
    </recommendedName>
</protein>
<name>A0AAN6RNG4_9PEZI</name>
<feature type="region of interest" description="Disordered" evidence="1">
    <location>
        <begin position="217"/>
        <end position="248"/>
    </location>
</feature>
<comment type="caution">
    <text evidence="4">The sequence shown here is derived from an EMBL/GenBank/DDBJ whole genome shotgun (WGS) entry which is preliminary data.</text>
</comment>
<evidence type="ECO:0000259" key="3">
    <source>
        <dbReference type="Pfam" id="PF17100"/>
    </source>
</evidence>